<protein>
    <recommendedName>
        <fullName evidence="1">Aerobactin siderophore biosynthesis IucA/IucC-like C-terminal domain-containing protein</fullName>
    </recommendedName>
</protein>
<dbReference type="Proteomes" id="UP000037511">
    <property type="component" value="Unassembled WGS sequence"/>
</dbReference>
<name>A0AAW3IH56_9BURK</name>
<feature type="domain" description="Aerobactin siderophore biosynthesis IucA/IucC-like C-terminal" evidence="1">
    <location>
        <begin position="76"/>
        <end position="211"/>
    </location>
</feature>
<evidence type="ECO:0000259" key="1">
    <source>
        <dbReference type="Pfam" id="PF06276"/>
    </source>
</evidence>
<proteinExistence type="predicted"/>
<organism evidence="2 3">
    <name type="scientific">Achromobacter spanius</name>
    <dbReference type="NCBI Taxonomy" id="217203"/>
    <lineage>
        <taxon>Bacteria</taxon>
        <taxon>Pseudomonadati</taxon>
        <taxon>Pseudomonadota</taxon>
        <taxon>Betaproteobacteria</taxon>
        <taxon>Burkholderiales</taxon>
        <taxon>Alcaligenaceae</taxon>
        <taxon>Achromobacter</taxon>
    </lineage>
</organism>
<dbReference type="EMBL" id="LGVG01000001">
    <property type="protein sequence ID" value="KNE29603.1"/>
    <property type="molecule type" value="Genomic_DNA"/>
</dbReference>
<sequence length="263" mass="28591">MCAGTLRGNSTMIPVLAPLFPGDWAAHGDGVALAGENACGQPTVAQLLEDAEALPLILARQARHFGAAALAPVASVWTLTYFWRLLPPVAAAASVLQRVLPTAARQVKPQFDGDGAVLRLLIPHDGQAQPGRDTHARYAPLLHEHLEPLATRLAQCARLSPKITWGNVARYLDLTLSQLMQAMPGNSQLAQDRALLLDAPLWRGEPNPMYRAPREVLRDTPQGPRARALLRRCCLYYMLPGHGYCDLCPLSAPNRPTRETRGA</sequence>
<evidence type="ECO:0000313" key="2">
    <source>
        <dbReference type="EMBL" id="KNE29603.1"/>
    </source>
</evidence>
<dbReference type="InterPro" id="IPR008090">
    <property type="entry name" value="Fe_iron_reduct"/>
</dbReference>
<reference evidence="2 3" key="1">
    <citation type="submission" date="2015-07" db="EMBL/GenBank/DDBJ databases">
        <title>Draft genome of Achromobacter spanius.</title>
        <authorList>
            <person name="Wang X."/>
        </authorList>
    </citation>
    <scope>NUCLEOTIDE SEQUENCE [LARGE SCALE GENOMIC DNA]</scope>
    <source>
        <strain evidence="2 3">CGMCC9173</strain>
    </source>
</reference>
<dbReference type="InterPro" id="IPR022770">
    <property type="entry name" value="IucA/IucC-like_C"/>
</dbReference>
<dbReference type="GO" id="GO:0003824">
    <property type="term" value="F:catalytic activity"/>
    <property type="evidence" value="ECO:0007669"/>
    <property type="project" value="UniProtKB-ARBA"/>
</dbReference>
<evidence type="ECO:0000313" key="3">
    <source>
        <dbReference type="Proteomes" id="UP000037511"/>
    </source>
</evidence>
<comment type="caution">
    <text evidence="2">The sequence shown here is derived from an EMBL/GenBank/DDBJ whole genome shotgun (WGS) entry which is preliminary data.</text>
</comment>
<dbReference type="Pfam" id="PF06276">
    <property type="entry name" value="FhuF"/>
    <property type="match status" value="1"/>
</dbReference>
<dbReference type="NCBIfam" id="TIGR03951">
    <property type="entry name" value="Fe_III_red_FhuF"/>
    <property type="match status" value="1"/>
</dbReference>
<dbReference type="AlphaFoldDB" id="A0AAW3IH56"/>
<accession>A0AAW3IH56</accession>
<gene>
    <name evidence="2" type="ORF">AFM18_00895</name>
</gene>